<accession>A0A1K1N2S0</accession>
<dbReference type="PROSITE" id="PS51462">
    <property type="entry name" value="NUDIX"/>
    <property type="match status" value="1"/>
</dbReference>
<dbReference type="InterPro" id="IPR015797">
    <property type="entry name" value="NUDIX_hydrolase-like_dom_sf"/>
</dbReference>
<dbReference type="Pfam" id="PF00293">
    <property type="entry name" value="NUDIX"/>
    <property type="match status" value="1"/>
</dbReference>
<keyword evidence="4" id="KW-0378">Hydrolase</keyword>
<protein>
    <submittedName>
        <fullName evidence="8">NUDIX domain-containing protein</fullName>
    </submittedName>
</protein>
<dbReference type="CDD" id="cd03426">
    <property type="entry name" value="NUDIX_CoAse_Nudt7"/>
    <property type="match status" value="1"/>
</dbReference>
<dbReference type="STRING" id="76595.SAMN05660313_01123"/>
<dbReference type="PANTHER" id="PTHR12992:SF11">
    <property type="entry name" value="MITOCHONDRIAL COENZYME A DIPHOSPHATASE NUDT8"/>
    <property type="match status" value="1"/>
</dbReference>
<reference evidence="9" key="1">
    <citation type="submission" date="2016-11" db="EMBL/GenBank/DDBJ databases">
        <authorList>
            <person name="Varghese N."/>
            <person name="Submissions S."/>
        </authorList>
    </citation>
    <scope>NUCLEOTIDE SEQUENCE [LARGE SCALE GENOMIC DNA]</scope>
    <source>
        <strain evidence="9">DSM 24786</strain>
    </source>
</reference>
<name>A0A1K1N2S0_9FLAO</name>
<comment type="cofactor">
    <cofactor evidence="2">
        <name>Mg(2+)</name>
        <dbReference type="ChEBI" id="CHEBI:18420"/>
    </cofactor>
</comment>
<dbReference type="SUPFAM" id="SSF55811">
    <property type="entry name" value="Nudix"/>
    <property type="match status" value="1"/>
</dbReference>
<keyword evidence="3" id="KW-0479">Metal-binding</keyword>
<evidence type="ECO:0000256" key="4">
    <source>
        <dbReference type="ARBA" id="ARBA00022801"/>
    </source>
</evidence>
<dbReference type="Proteomes" id="UP000183257">
    <property type="component" value="Unassembled WGS sequence"/>
</dbReference>
<keyword evidence="9" id="KW-1185">Reference proteome</keyword>
<evidence type="ECO:0000313" key="9">
    <source>
        <dbReference type="Proteomes" id="UP000183257"/>
    </source>
</evidence>
<evidence type="ECO:0000259" key="7">
    <source>
        <dbReference type="PROSITE" id="PS51462"/>
    </source>
</evidence>
<keyword evidence="6" id="KW-0464">Manganese</keyword>
<feature type="domain" description="Nudix hydrolase" evidence="7">
    <location>
        <begin position="28"/>
        <end position="171"/>
    </location>
</feature>
<gene>
    <name evidence="8" type="ORF">SAMN05660313_01123</name>
</gene>
<dbReference type="Gene3D" id="3.90.79.10">
    <property type="entry name" value="Nucleoside Triphosphate Pyrophosphohydrolase"/>
    <property type="match status" value="1"/>
</dbReference>
<evidence type="ECO:0000256" key="6">
    <source>
        <dbReference type="ARBA" id="ARBA00023211"/>
    </source>
</evidence>
<proteinExistence type="predicted"/>
<dbReference type="GO" id="GO:0046872">
    <property type="term" value="F:metal ion binding"/>
    <property type="evidence" value="ECO:0007669"/>
    <property type="project" value="UniProtKB-KW"/>
</dbReference>
<evidence type="ECO:0000256" key="5">
    <source>
        <dbReference type="ARBA" id="ARBA00022842"/>
    </source>
</evidence>
<dbReference type="GO" id="GO:0010945">
    <property type="term" value="F:coenzyme A diphosphatase activity"/>
    <property type="evidence" value="ECO:0007669"/>
    <property type="project" value="InterPro"/>
</dbReference>
<evidence type="ECO:0000256" key="2">
    <source>
        <dbReference type="ARBA" id="ARBA00001946"/>
    </source>
</evidence>
<dbReference type="AlphaFoldDB" id="A0A1K1N2S0"/>
<dbReference type="PANTHER" id="PTHR12992">
    <property type="entry name" value="NUDIX HYDROLASE"/>
    <property type="match status" value="1"/>
</dbReference>
<comment type="cofactor">
    <cofactor evidence="1">
        <name>Mn(2+)</name>
        <dbReference type="ChEBI" id="CHEBI:29035"/>
    </cofactor>
</comment>
<evidence type="ECO:0000256" key="1">
    <source>
        <dbReference type="ARBA" id="ARBA00001936"/>
    </source>
</evidence>
<keyword evidence="5" id="KW-0460">Magnesium</keyword>
<dbReference type="EMBL" id="FPIY01000001">
    <property type="protein sequence ID" value="SFW29541.1"/>
    <property type="molecule type" value="Genomic_DNA"/>
</dbReference>
<sequence length="195" mass="21908">MGEESHNKMAPSIRIGELSRIKNERKTAKKAGVMALFYPTEQNNTNLLLMLRKTYKGVHSNQIGFPGGKVEKEDKNLLDTALRETFEEVGVPQNRVEVMGKLSSIYIPPSNFEVQPYVGLYPNPAPFVIQESEVEHLVEVSLLDFMDDSKISTQKLSTSYADNIDVPAFKLNGYVVWGATAMIMSELKELLKQLL</sequence>
<evidence type="ECO:0000313" key="8">
    <source>
        <dbReference type="EMBL" id="SFW29541.1"/>
    </source>
</evidence>
<evidence type="ECO:0000256" key="3">
    <source>
        <dbReference type="ARBA" id="ARBA00022723"/>
    </source>
</evidence>
<dbReference type="InterPro" id="IPR045121">
    <property type="entry name" value="CoAse"/>
</dbReference>
<dbReference type="InterPro" id="IPR000086">
    <property type="entry name" value="NUDIX_hydrolase_dom"/>
</dbReference>
<organism evidence="8 9">
    <name type="scientific">Cellulophaga fucicola</name>
    <dbReference type="NCBI Taxonomy" id="76595"/>
    <lineage>
        <taxon>Bacteria</taxon>
        <taxon>Pseudomonadati</taxon>
        <taxon>Bacteroidota</taxon>
        <taxon>Flavobacteriia</taxon>
        <taxon>Flavobacteriales</taxon>
        <taxon>Flavobacteriaceae</taxon>
        <taxon>Cellulophaga</taxon>
    </lineage>
</organism>